<feature type="transmembrane region" description="Helical" evidence="7">
    <location>
        <begin position="36"/>
        <end position="58"/>
    </location>
</feature>
<comment type="similarity">
    <text evidence="2">Belongs to the complex I subunit 4 family.</text>
</comment>
<feature type="transmembrane region" description="Helical" evidence="7">
    <location>
        <begin position="214"/>
        <end position="235"/>
    </location>
</feature>
<dbReference type="Pfam" id="PF00361">
    <property type="entry name" value="Proton_antipo_M"/>
    <property type="match status" value="1"/>
</dbReference>
<sequence>MSVLEIVILLPILAALAIWLGAPARATSVGAAILNLLILLGLVFQFKSASAGGAGFAFQNARVVLENPAITFGVGADGVALILALLTVLVTFAAVWQIAADKPAIYHIASLLIAGGALGAFLSTDVFFIYAFHELALIPTFLMIGLYGHGEDSHRKAVAWKTTIYLGAGSLILLAGLAWVVLEYSGGQKLTFDLNALRAQAAATPLPIEKQAQIFFVLLLGFGTLVSLFPLHSWAAPAYATAPTPVAMLHSGVLKKFGLYGLLRIALPLLPQGIHVEWVQQALLFMLLGNILIMGFVTIAQRSLDQVLGNSSVMHMGYIFLGLAAGSELALQGAVLLMFAHGISVALLFALAGRMRNQLGTLEFEKLGGLGSHAPVFTILFAFGTFASIGLPGLANFSGEVMIFLGAFGGNGNTQFGPLQWTVVFAVWGVVMSAVYMLRAYRSIFQGSAKAGLFMNDPAVSQRIPLILLAAALLIVGCCPWLLLGLMKSLSAAPVAAM</sequence>
<dbReference type="EMBL" id="FUYE01000008">
    <property type="protein sequence ID" value="SKA98649.1"/>
    <property type="molecule type" value="Genomic_DNA"/>
</dbReference>
<feature type="transmembrane region" description="Helical" evidence="7">
    <location>
        <begin position="464"/>
        <end position="484"/>
    </location>
</feature>
<keyword evidence="3 6" id="KW-0812">Transmembrane</keyword>
<comment type="subcellular location">
    <subcellularLocation>
        <location evidence="1">Endomembrane system</location>
        <topology evidence="1">Multi-pass membrane protein</topology>
    </subcellularLocation>
    <subcellularLocation>
        <location evidence="6">Membrane</location>
        <topology evidence="6">Multi-pass membrane protein</topology>
    </subcellularLocation>
</comment>
<feature type="transmembrane region" description="Helical" evidence="7">
    <location>
        <begin position="129"/>
        <end position="150"/>
    </location>
</feature>
<dbReference type="AlphaFoldDB" id="A0A1T4YA39"/>
<evidence type="ECO:0000256" key="1">
    <source>
        <dbReference type="ARBA" id="ARBA00004127"/>
    </source>
</evidence>
<feature type="transmembrane region" description="Helical" evidence="7">
    <location>
        <begin position="162"/>
        <end position="182"/>
    </location>
</feature>
<dbReference type="InterPro" id="IPR003918">
    <property type="entry name" value="NADH_UbQ_OxRdtase"/>
</dbReference>
<keyword evidence="5 7" id="KW-0472">Membrane</keyword>
<feature type="transmembrane region" description="Helical" evidence="7">
    <location>
        <begin position="278"/>
        <end position="300"/>
    </location>
</feature>
<name>A0A1T4YA39_9BACT</name>
<dbReference type="GO" id="GO:0042773">
    <property type="term" value="P:ATP synthesis coupled electron transport"/>
    <property type="evidence" value="ECO:0007669"/>
    <property type="project" value="InterPro"/>
</dbReference>
<feature type="transmembrane region" description="Helical" evidence="7">
    <location>
        <begin position="70"/>
        <end position="98"/>
    </location>
</feature>
<dbReference type="OrthoDB" id="9807568at2"/>
<evidence type="ECO:0000259" key="8">
    <source>
        <dbReference type="Pfam" id="PF00361"/>
    </source>
</evidence>
<evidence type="ECO:0000256" key="6">
    <source>
        <dbReference type="RuleBase" id="RU000320"/>
    </source>
</evidence>
<dbReference type="InterPro" id="IPR010227">
    <property type="entry name" value="NADH_Q_OxRdtase_chainM/4"/>
</dbReference>
<feature type="domain" description="NADH:quinone oxidoreductase/Mrp antiporter transmembrane" evidence="8">
    <location>
        <begin position="123"/>
        <end position="411"/>
    </location>
</feature>
<gene>
    <name evidence="9" type="ORF">SAMN02745166_02827</name>
</gene>
<feature type="transmembrane region" description="Helical" evidence="7">
    <location>
        <begin position="374"/>
        <end position="399"/>
    </location>
</feature>
<dbReference type="GO" id="GO:0016020">
    <property type="term" value="C:membrane"/>
    <property type="evidence" value="ECO:0007669"/>
    <property type="project" value="UniProtKB-SubCell"/>
</dbReference>
<reference evidence="10" key="1">
    <citation type="submission" date="2017-02" db="EMBL/GenBank/DDBJ databases">
        <authorList>
            <person name="Varghese N."/>
            <person name="Submissions S."/>
        </authorList>
    </citation>
    <scope>NUCLEOTIDE SEQUENCE [LARGE SCALE GENOMIC DNA]</scope>
    <source>
        <strain evidence="10">ATCC 700200</strain>
    </source>
</reference>
<evidence type="ECO:0000256" key="7">
    <source>
        <dbReference type="SAM" id="Phobius"/>
    </source>
</evidence>
<dbReference type="GO" id="GO:0008137">
    <property type="term" value="F:NADH dehydrogenase (ubiquinone) activity"/>
    <property type="evidence" value="ECO:0007669"/>
    <property type="project" value="InterPro"/>
</dbReference>
<dbReference type="GO" id="GO:0003954">
    <property type="term" value="F:NADH dehydrogenase activity"/>
    <property type="evidence" value="ECO:0007669"/>
    <property type="project" value="TreeGrafter"/>
</dbReference>
<accession>A0A1T4YA39</accession>
<proteinExistence type="inferred from homology"/>
<evidence type="ECO:0000256" key="3">
    <source>
        <dbReference type="ARBA" id="ARBA00022692"/>
    </source>
</evidence>
<evidence type="ECO:0000313" key="9">
    <source>
        <dbReference type="EMBL" id="SKA98649.1"/>
    </source>
</evidence>
<keyword evidence="10" id="KW-1185">Reference proteome</keyword>
<organism evidence="9 10">
    <name type="scientific">Prosthecobacter debontii</name>
    <dbReference type="NCBI Taxonomy" id="48467"/>
    <lineage>
        <taxon>Bacteria</taxon>
        <taxon>Pseudomonadati</taxon>
        <taxon>Verrucomicrobiota</taxon>
        <taxon>Verrucomicrobiia</taxon>
        <taxon>Verrucomicrobiales</taxon>
        <taxon>Verrucomicrobiaceae</taxon>
        <taxon>Prosthecobacter</taxon>
    </lineage>
</organism>
<dbReference type="Proteomes" id="UP000190774">
    <property type="component" value="Unassembled WGS sequence"/>
</dbReference>
<dbReference type="PANTHER" id="PTHR43507">
    <property type="entry name" value="NADH-UBIQUINONE OXIDOREDUCTASE CHAIN 4"/>
    <property type="match status" value="1"/>
</dbReference>
<dbReference type="GO" id="GO:0012505">
    <property type="term" value="C:endomembrane system"/>
    <property type="evidence" value="ECO:0007669"/>
    <property type="project" value="UniProtKB-SubCell"/>
</dbReference>
<dbReference type="InterPro" id="IPR001750">
    <property type="entry name" value="ND/Mrp_TM"/>
</dbReference>
<evidence type="ECO:0000256" key="5">
    <source>
        <dbReference type="ARBA" id="ARBA00023136"/>
    </source>
</evidence>
<evidence type="ECO:0000313" key="10">
    <source>
        <dbReference type="Proteomes" id="UP000190774"/>
    </source>
</evidence>
<dbReference type="PRINTS" id="PR01437">
    <property type="entry name" value="NUOXDRDTASE4"/>
</dbReference>
<dbReference type="RefSeq" id="WP_078813994.1">
    <property type="nucleotide sequence ID" value="NZ_FUYE01000008.1"/>
</dbReference>
<dbReference type="STRING" id="48467.SAMN02745166_02827"/>
<protein>
    <submittedName>
        <fullName evidence="9">NADH-quinone oxidoreductase subunit M</fullName>
    </submittedName>
</protein>
<dbReference type="PANTHER" id="PTHR43507:SF4">
    <property type="entry name" value="PROTON-TRANSLOCATING NADH-QUINONE OXIDOREDUCTASE, CHAIN M"/>
    <property type="match status" value="1"/>
</dbReference>
<feature type="transmembrane region" description="Helical" evidence="7">
    <location>
        <begin position="104"/>
        <end position="122"/>
    </location>
</feature>
<evidence type="ECO:0000256" key="2">
    <source>
        <dbReference type="ARBA" id="ARBA00009025"/>
    </source>
</evidence>
<feature type="transmembrane region" description="Helical" evidence="7">
    <location>
        <begin position="307"/>
        <end position="325"/>
    </location>
</feature>
<feature type="transmembrane region" description="Helical" evidence="7">
    <location>
        <begin position="419"/>
        <end position="438"/>
    </location>
</feature>
<feature type="transmembrane region" description="Helical" evidence="7">
    <location>
        <begin position="331"/>
        <end position="353"/>
    </location>
</feature>
<evidence type="ECO:0000256" key="4">
    <source>
        <dbReference type="ARBA" id="ARBA00022989"/>
    </source>
</evidence>
<dbReference type="GO" id="GO:0015990">
    <property type="term" value="P:electron transport coupled proton transport"/>
    <property type="evidence" value="ECO:0007669"/>
    <property type="project" value="TreeGrafter"/>
</dbReference>
<dbReference type="GO" id="GO:0048039">
    <property type="term" value="F:ubiquinone binding"/>
    <property type="evidence" value="ECO:0007669"/>
    <property type="project" value="TreeGrafter"/>
</dbReference>
<dbReference type="NCBIfam" id="TIGR01972">
    <property type="entry name" value="NDH_I_M"/>
    <property type="match status" value="1"/>
</dbReference>
<keyword evidence="4 7" id="KW-1133">Transmembrane helix</keyword>